<gene>
    <name evidence="8" type="ORF">ERS852406_01448</name>
</gene>
<accession>A0A174D4H1</accession>
<feature type="transmembrane region" description="Helical" evidence="6">
    <location>
        <begin position="363"/>
        <end position="386"/>
    </location>
</feature>
<dbReference type="GO" id="GO:0030420">
    <property type="term" value="P:establishment of competence for transformation"/>
    <property type="evidence" value="ECO:0007669"/>
    <property type="project" value="InterPro"/>
</dbReference>
<evidence type="ECO:0000256" key="6">
    <source>
        <dbReference type="SAM" id="Phobius"/>
    </source>
</evidence>
<dbReference type="Proteomes" id="UP000095706">
    <property type="component" value="Unassembled WGS sequence"/>
</dbReference>
<dbReference type="Gene3D" id="3.60.15.10">
    <property type="entry name" value="Ribonuclease Z/Hydroxyacylglutathione hydrolase-like"/>
    <property type="match status" value="1"/>
</dbReference>
<dbReference type="Pfam" id="PF13567">
    <property type="entry name" value="DUF4131"/>
    <property type="match status" value="1"/>
</dbReference>
<dbReference type="AlphaFoldDB" id="A0A174D4H1"/>
<feature type="transmembrane region" description="Helical" evidence="6">
    <location>
        <begin position="468"/>
        <end position="484"/>
    </location>
</feature>
<feature type="transmembrane region" description="Helical" evidence="6">
    <location>
        <begin position="332"/>
        <end position="351"/>
    </location>
</feature>
<dbReference type="InterPro" id="IPR052159">
    <property type="entry name" value="Competence_DNA_uptake"/>
</dbReference>
<reference evidence="8 9" key="1">
    <citation type="submission" date="2015-09" db="EMBL/GenBank/DDBJ databases">
        <authorList>
            <consortium name="Pathogen Informatics"/>
        </authorList>
    </citation>
    <scope>NUCLEOTIDE SEQUENCE [LARGE SCALE GENOMIC DNA]</scope>
    <source>
        <strain evidence="8 9">2789STDY5608849</strain>
    </source>
</reference>
<evidence type="ECO:0000256" key="3">
    <source>
        <dbReference type="ARBA" id="ARBA00022692"/>
    </source>
</evidence>
<keyword evidence="5 6" id="KW-0472">Membrane</keyword>
<dbReference type="EMBL" id="CYYV01000006">
    <property type="protein sequence ID" value="CUO18766.1"/>
    <property type="molecule type" value="Genomic_DNA"/>
</dbReference>
<evidence type="ECO:0000256" key="1">
    <source>
        <dbReference type="ARBA" id="ARBA00004651"/>
    </source>
</evidence>
<dbReference type="NCBIfam" id="TIGR00361">
    <property type="entry name" value="ComEC_Rec2"/>
    <property type="match status" value="1"/>
</dbReference>
<name>A0A174D4H1_9FIRM</name>
<feature type="transmembrane region" description="Helical" evidence="6">
    <location>
        <begin position="219"/>
        <end position="235"/>
    </location>
</feature>
<feature type="transmembrane region" description="Helical" evidence="6">
    <location>
        <begin position="425"/>
        <end position="444"/>
    </location>
</feature>
<dbReference type="InterPro" id="IPR001279">
    <property type="entry name" value="Metallo-B-lactamas"/>
</dbReference>
<dbReference type="Pfam" id="PF03772">
    <property type="entry name" value="Competence"/>
    <property type="match status" value="1"/>
</dbReference>
<keyword evidence="3 6" id="KW-0812">Transmembrane</keyword>
<dbReference type="Pfam" id="PF00753">
    <property type="entry name" value="Lactamase_B"/>
    <property type="match status" value="1"/>
</dbReference>
<feature type="transmembrane region" description="Helical" evidence="6">
    <location>
        <begin position="288"/>
        <end position="305"/>
    </location>
</feature>
<dbReference type="InterPro" id="IPR004797">
    <property type="entry name" value="Competence_ComEC/Rec2"/>
</dbReference>
<dbReference type="SUPFAM" id="SSF56281">
    <property type="entry name" value="Metallo-hydrolase/oxidoreductase"/>
    <property type="match status" value="1"/>
</dbReference>
<proteinExistence type="predicted"/>
<dbReference type="InterPro" id="IPR035681">
    <property type="entry name" value="ComA-like_MBL"/>
</dbReference>
<comment type="subcellular location">
    <subcellularLocation>
        <location evidence="1">Cell membrane</location>
        <topology evidence="1">Multi-pass membrane protein</topology>
    </subcellularLocation>
</comment>
<evidence type="ECO:0000259" key="7">
    <source>
        <dbReference type="SMART" id="SM00849"/>
    </source>
</evidence>
<feature type="domain" description="Metallo-beta-lactamase" evidence="7">
    <location>
        <begin position="499"/>
        <end position="703"/>
    </location>
</feature>
<dbReference type="InterPro" id="IPR036866">
    <property type="entry name" value="RibonucZ/Hydroxyglut_hydro"/>
</dbReference>
<dbReference type="GO" id="GO:0005886">
    <property type="term" value="C:plasma membrane"/>
    <property type="evidence" value="ECO:0007669"/>
    <property type="project" value="UniProtKB-SubCell"/>
</dbReference>
<dbReference type="InterPro" id="IPR004477">
    <property type="entry name" value="ComEC_N"/>
</dbReference>
<evidence type="ECO:0000256" key="4">
    <source>
        <dbReference type="ARBA" id="ARBA00022989"/>
    </source>
</evidence>
<dbReference type="PANTHER" id="PTHR30619">
    <property type="entry name" value="DNA INTERNALIZATION/COMPETENCE PROTEIN COMEC/REC2"/>
    <property type="match status" value="1"/>
</dbReference>
<feature type="transmembrane region" description="Helical" evidence="6">
    <location>
        <begin position="398"/>
        <end position="419"/>
    </location>
</feature>
<dbReference type="InterPro" id="IPR025405">
    <property type="entry name" value="DUF4131"/>
</dbReference>
<organism evidence="8 9">
    <name type="scientific">Fusicatenibacter saccharivorans</name>
    <dbReference type="NCBI Taxonomy" id="1150298"/>
    <lineage>
        <taxon>Bacteria</taxon>
        <taxon>Bacillati</taxon>
        <taxon>Bacillota</taxon>
        <taxon>Clostridia</taxon>
        <taxon>Lachnospirales</taxon>
        <taxon>Lachnospiraceae</taxon>
        <taxon>Fusicatenibacter</taxon>
    </lineage>
</organism>
<keyword evidence="4 6" id="KW-1133">Transmembrane helix</keyword>
<evidence type="ECO:0000313" key="9">
    <source>
        <dbReference type="Proteomes" id="UP000095706"/>
    </source>
</evidence>
<keyword evidence="2" id="KW-1003">Cell membrane</keyword>
<protein>
    <submittedName>
        <fullName evidence="8">ComEC family competence protein</fullName>
    </submittedName>
</protein>
<evidence type="ECO:0000256" key="5">
    <source>
        <dbReference type="ARBA" id="ARBA00023136"/>
    </source>
</evidence>
<sequence length="757" mass="82573">MRKRPMCLACLGFMLVLVLLRIAGVPLGTPFSDPKYENKAQQGRKVWIAGTIETYEKKSSNNGYVLRGEGSKGKIYLLAKRGDLPVGAAVRVYGTVKKPESPRNPGMFDEKTYYEGKGCAFYVISEREEVVDAGRWNLGEALRLERERCCAVLKEMMPEEEAGVLSAMLLGERSELTEETYLAYQQSGLLHLISVSGMHLMLLGMALRRLLMALHLPKTPASLAAAAGMVLYGMFTGSGTATVRAVVMFAVRMGAVAVGRTYDSLSALSLAAILMLAENPSYLEQSGFWLSFGAVTAISGVYPVLAGEKAERKRRGEKTGLEKLAAKGKEAAMVYLSLQLVMIPLQAWYFYEIPLFAFLPNLFAGAVMTAVLLTGAAGLLAGLASVKAGSVVLLPTRFLLTLLRQMTAAVAQIPGNVWICGQPEKWQMAGYGIILTGLLVILYVRKRKREMNPDGAKRKGAQARKRERMLFGITMFFACVLLFYRPRETFSITALDVGQGDSLVVESGRFVMLNDGGSSSASAIGEKRILPYLKQRGIAALDAVVVTHPDADHTNGILELLEMIGEQKTALRIRHLFLPVWMKGSEKENPFILAAQKAGIMVEYLKKGDEIRAGELTVSVLHPGAGEDYTGEENAGSVVLQLSCGACRALLTGDLEGSGEEEVLGAAERCQILKVAHHGSRNSTSEAFLNRIQPQISLISCAWPGRYGHPHRELLERLRACKSHIYGTPVDGAVTVQLKRDRLAVHGYRSDVEFPVS</sequence>
<dbReference type="NCBIfam" id="TIGR00360">
    <property type="entry name" value="ComEC_N-term"/>
    <property type="match status" value="1"/>
</dbReference>
<dbReference type="PANTHER" id="PTHR30619:SF1">
    <property type="entry name" value="RECOMBINATION PROTEIN 2"/>
    <property type="match status" value="1"/>
</dbReference>
<dbReference type="SMART" id="SM00849">
    <property type="entry name" value="Lactamase_B"/>
    <property type="match status" value="1"/>
</dbReference>
<feature type="transmembrane region" description="Helical" evidence="6">
    <location>
        <begin position="265"/>
        <end position="282"/>
    </location>
</feature>
<dbReference type="RefSeq" id="WP_055227344.1">
    <property type="nucleotide sequence ID" value="NZ_CYYV01000006.1"/>
</dbReference>
<evidence type="ECO:0000256" key="2">
    <source>
        <dbReference type="ARBA" id="ARBA00022475"/>
    </source>
</evidence>
<evidence type="ECO:0000313" key="8">
    <source>
        <dbReference type="EMBL" id="CUO18766.1"/>
    </source>
</evidence>
<dbReference type="CDD" id="cd07731">
    <property type="entry name" value="ComA-like_MBL-fold"/>
    <property type="match status" value="1"/>
</dbReference>